<keyword evidence="3" id="KW-1185">Reference proteome</keyword>
<dbReference type="InParanoid" id="A0A0D0DB56"/>
<sequence>MVTHLGTPQDEVEGNDDDMVTSYRVEETPSKEREGRKSSDDAAPCPRPEAGGEERQPARPMKPPNTTSSAEDINVPAPPSMLLEGEQCGPEEVS</sequence>
<evidence type="ECO:0000256" key="1">
    <source>
        <dbReference type="SAM" id="MobiDB-lite"/>
    </source>
</evidence>
<protein>
    <submittedName>
        <fullName evidence="2">Uncharacterized protein</fullName>
    </submittedName>
</protein>
<dbReference type="HOGENOM" id="CLU_2386844_0_0_1"/>
<dbReference type="Proteomes" id="UP000054538">
    <property type="component" value="Unassembled WGS sequence"/>
</dbReference>
<feature type="compositionally biased region" description="Acidic residues" evidence="1">
    <location>
        <begin position="10"/>
        <end position="19"/>
    </location>
</feature>
<organism evidence="2 3">
    <name type="scientific">Paxillus rubicundulus Ve08.2h10</name>
    <dbReference type="NCBI Taxonomy" id="930991"/>
    <lineage>
        <taxon>Eukaryota</taxon>
        <taxon>Fungi</taxon>
        <taxon>Dikarya</taxon>
        <taxon>Basidiomycota</taxon>
        <taxon>Agaricomycotina</taxon>
        <taxon>Agaricomycetes</taxon>
        <taxon>Agaricomycetidae</taxon>
        <taxon>Boletales</taxon>
        <taxon>Paxilineae</taxon>
        <taxon>Paxillaceae</taxon>
        <taxon>Paxillus</taxon>
    </lineage>
</organism>
<feature type="region of interest" description="Disordered" evidence="1">
    <location>
        <begin position="1"/>
        <end position="94"/>
    </location>
</feature>
<reference evidence="3" key="2">
    <citation type="submission" date="2015-01" db="EMBL/GenBank/DDBJ databases">
        <title>Evolutionary Origins and Diversification of the Mycorrhizal Mutualists.</title>
        <authorList>
            <consortium name="DOE Joint Genome Institute"/>
            <consortium name="Mycorrhizal Genomics Consortium"/>
            <person name="Kohler A."/>
            <person name="Kuo A."/>
            <person name="Nagy L.G."/>
            <person name="Floudas D."/>
            <person name="Copeland A."/>
            <person name="Barry K.W."/>
            <person name="Cichocki N."/>
            <person name="Veneault-Fourrey C."/>
            <person name="LaButti K."/>
            <person name="Lindquist E.A."/>
            <person name="Lipzen A."/>
            <person name="Lundell T."/>
            <person name="Morin E."/>
            <person name="Murat C."/>
            <person name="Riley R."/>
            <person name="Ohm R."/>
            <person name="Sun H."/>
            <person name="Tunlid A."/>
            <person name="Henrissat B."/>
            <person name="Grigoriev I.V."/>
            <person name="Hibbett D.S."/>
            <person name="Martin F."/>
        </authorList>
    </citation>
    <scope>NUCLEOTIDE SEQUENCE [LARGE SCALE GENOMIC DNA]</scope>
    <source>
        <strain evidence="3">Ve08.2h10</strain>
    </source>
</reference>
<evidence type="ECO:0000313" key="2">
    <source>
        <dbReference type="EMBL" id="KIK74430.1"/>
    </source>
</evidence>
<name>A0A0D0DB56_9AGAM</name>
<accession>A0A0D0DB56</accession>
<reference evidence="2 3" key="1">
    <citation type="submission" date="2014-04" db="EMBL/GenBank/DDBJ databases">
        <authorList>
            <consortium name="DOE Joint Genome Institute"/>
            <person name="Kuo A."/>
            <person name="Kohler A."/>
            <person name="Jargeat P."/>
            <person name="Nagy L.G."/>
            <person name="Floudas D."/>
            <person name="Copeland A."/>
            <person name="Barry K.W."/>
            <person name="Cichocki N."/>
            <person name="Veneault-Fourrey C."/>
            <person name="LaButti K."/>
            <person name="Lindquist E.A."/>
            <person name="Lipzen A."/>
            <person name="Lundell T."/>
            <person name="Morin E."/>
            <person name="Murat C."/>
            <person name="Sun H."/>
            <person name="Tunlid A."/>
            <person name="Henrissat B."/>
            <person name="Grigoriev I.V."/>
            <person name="Hibbett D.S."/>
            <person name="Martin F."/>
            <person name="Nordberg H.P."/>
            <person name="Cantor M.N."/>
            <person name="Hua S.X."/>
        </authorList>
    </citation>
    <scope>NUCLEOTIDE SEQUENCE [LARGE SCALE GENOMIC DNA]</scope>
    <source>
        <strain evidence="2 3">Ve08.2h10</strain>
    </source>
</reference>
<proteinExistence type="predicted"/>
<dbReference type="EMBL" id="KN828871">
    <property type="protein sequence ID" value="KIK74430.1"/>
    <property type="molecule type" value="Genomic_DNA"/>
</dbReference>
<dbReference type="AlphaFoldDB" id="A0A0D0DB56"/>
<evidence type="ECO:0000313" key="3">
    <source>
        <dbReference type="Proteomes" id="UP000054538"/>
    </source>
</evidence>
<feature type="compositionally biased region" description="Basic and acidic residues" evidence="1">
    <location>
        <begin position="24"/>
        <end position="40"/>
    </location>
</feature>
<gene>
    <name evidence="2" type="ORF">PAXRUDRAFT_19881</name>
</gene>